<dbReference type="OrthoDB" id="3206999at2"/>
<keyword evidence="3" id="KW-1185">Reference proteome</keyword>
<sequence length="967" mass="101313">MDPSDDAIAEHRRDAAGGSINAMNDLAMALRDRYRYRGDAADLLDAIATLRTAIAHVPDHPIRHSLRANLSALLLDRFEEFGELDDLYRVLAGCDESIPRLDPDGRLVAETMRAETLVVLAEHTGQAGFAVEALAAAAALPDDPPVRFVRAKAQLVRYRFTADRGALSEAVELLAADARTATGDRVPLVLGLLGDALLDVADDTGDETVRQTAIGHLRTTLDDTPSGSPLRLQRQINLAAALRDRGRHTGDATAGREGVDLMRDVVAGTDPESRFWPNRLDNYLTALDDLVDLTGDLAVLDEALRIAGRAGGGRAGASRAGASRAGVTTMLLTGLLYRQRFVHTRDERDLAAAIAAFVDAVDQDPDQVAAQGNLAAARLSEYELTGDPEALRQAVTGSAAVVRGSPPGSSTRGEALVIHANALLASAERRSDPGMLAAVRHTLREAARIPALRPAKRVEAARDWARIEARTDAWSAATDAYTYAVELLPLVAPRRLARVDQQRALARLDGLAAEAAACALQAGDPPTAVRLLELGRGVLGGQGLQRRSDLSQLRSRAPGLADELSAAFDRLVPSAPVTGLDADDRHAQDLRLAELLDRARRLDGLADFLAPPNLTRLLAATADGPVVLVNVSAVRSDALIVKPSGVTPVGLPGLTPGAVTDRAAAFGAALAAAAVPGPGERAAQDTVADVLRWLWDEIAEPVLARLGHTAPGPAAGPAGGVAGGVAWPRVWWSPVGELAMLPLHAAAPGPDGAGVLDRVISSYTPTLRALGEASGPVAVDEGDLVTVAVGDAPGAPVLANVEREATAIGAPFRLDGEQASVAAVRAALTTHPSVHFACHGASDVDDPSASHLLLSDGRLTALDVSALDLSDARLAVLSACETALGTRRIPDESLHLVSAFQLAGYRAVIGTLWPVNDLVARRVAVDLHAGLRAGSDPATALHHAVRRCRARYPATPTLWAAHVHSGR</sequence>
<gene>
    <name evidence="2" type="ORF">FL583_00755</name>
</gene>
<evidence type="ECO:0000259" key="1">
    <source>
        <dbReference type="Pfam" id="PF12770"/>
    </source>
</evidence>
<dbReference type="InParanoid" id="A0A545AZT2"/>
<name>A0A545AZT2_9ACTN</name>
<dbReference type="Proteomes" id="UP000317982">
    <property type="component" value="Unassembled WGS sequence"/>
</dbReference>
<evidence type="ECO:0000313" key="3">
    <source>
        <dbReference type="Proteomes" id="UP000317982"/>
    </source>
</evidence>
<comment type="caution">
    <text evidence="2">The sequence shown here is derived from an EMBL/GenBank/DDBJ whole genome shotgun (WGS) entry which is preliminary data.</text>
</comment>
<organism evidence="2 3">
    <name type="scientific">Cryptosporangium phraense</name>
    <dbReference type="NCBI Taxonomy" id="2593070"/>
    <lineage>
        <taxon>Bacteria</taxon>
        <taxon>Bacillati</taxon>
        <taxon>Actinomycetota</taxon>
        <taxon>Actinomycetes</taxon>
        <taxon>Cryptosporangiales</taxon>
        <taxon>Cryptosporangiaceae</taxon>
        <taxon>Cryptosporangium</taxon>
    </lineage>
</organism>
<evidence type="ECO:0000313" key="2">
    <source>
        <dbReference type="EMBL" id="TQS46841.1"/>
    </source>
</evidence>
<reference evidence="2 3" key="1">
    <citation type="submission" date="2019-07" db="EMBL/GenBank/DDBJ databases">
        <title>Cryptosporangium phraense sp. nov., isolated from plant litter.</title>
        <authorList>
            <person name="Suriyachadkun C."/>
        </authorList>
    </citation>
    <scope>NUCLEOTIDE SEQUENCE [LARGE SCALE GENOMIC DNA]</scope>
    <source>
        <strain evidence="2 3">A-T 5661</strain>
    </source>
</reference>
<dbReference type="InterPro" id="IPR024983">
    <property type="entry name" value="CHAT_dom"/>
</dbReference>
<dbReference type="RefSeq" id="WP_142702459.1">
    <property type="nucleotide sequence ID" value="NZ_VIRS01000001.1"/>
</dbReference>
<feature type="domain" description="CHAT" evidence="1">
    <location>
        <begin position="690"/>
        <end position="966"/>
    </location>
</feature>
<protein>
    <submittedName>
        <fullName evidence="2">CHAT domain-containing protein</fullName>
    </submittedName>
</protein>
<dbReference type="AlphaFoldDB" id="A0A545AZT2"/>
<proteinExistence type="predicted"/>
<dbReference type="EMBL" id="VIRS01000001">
    <property type="protein sequence ID" value="TQS46841.1"/>
    <property type="molecule type" value="Genomic_DNA"/>
</dbReference>
<dbReference type="Pfam" id="PF12770">
    <property type="entry name" value="CHAT"/>
    <property type="match status" value="1"/>
</dbReference>
<accession>A0A545AZT2</accession>